<dbReference type="InterPro" id="IPR032071">
    <property type="entry name" value="DUF4806"/>
</dbReference>
<feature type="region of interest" description="Disordered" evidence="1">
    <location>
        <begin position="1025"/>
        <end position="1049"/>
    </location>
</feature>
<feature type="domain" description="DUF4806" evidence="2">
    <location>
        <begin position="943"/>
        <end position="1013"/>
    </location>
</feature>
<feature type="compositionally biased region" description="Polar residues" evidence="1">
    <location>
        <begin position="1025"/>
        <end position="1036"/>
    </location>
</feature>
<reference evidence="3 4" key="1">
    <citation type="submission" date="2019-08" db="EMBL/GenBank/DDBJ databases">
        <title>Whole genome of Aphis craccivora.</title>
        <authorList>
            <person name="Voronova N.V."/>
            <person name="Shulinski R.S."/>
            <person name="Bandarenka Y.V."/>
            <person name="Zhorov D.G."/>
            <person name="Warner D."/>
        </authorList>
    </citation>
    <scope>NUCLEOTIDE SEQUENCE [LARGE SCALE GENOMIC DNA]</scope>
    <source>
        <strain evidence="3">180601</strain>
        <tissue evidence="3">Whole Body</tissue>
    </source>
</reference>
<gene>
    <name evidence="3" type="ORF">FWK35_00023324</name>
</gene>
<name>A0A6G0Y2X1_APHCR</name>
<comment type="caution">
    <text evidence="3">The sequence shown here is derived from an EMBL/GenBank/DDBJ whole genome shotgun (WGS) entry which is preliminary data.</text>
</comment>
<feature type="non-terminal residue" evidence="3">
    <location>
        <position position="1049"/>
    </location>
</feature>
<feature type="region of interest" description="Disordered" evidence="1">
    <location>
        <begin position="795"/>
        <end position="814"/>
    </location>
</feature>
<evidence type="ECO:0000313" key="3">
    <source>
        <dbReference type="EMBL" id="KAF0748396.1"/>
    </source>
</evidence>
<protein>
    <submittedName>
        <fullName evidence="3">THAP-type domain-containing protein</fullName>
    </submittedName>
</protein>
<dbReference type="AlphaFoldDB" id="A0A6G0Y2X1"/>
<feature type="compositionally biased region" description="Basic residues" evidence="1">
    <location>
        <begin position="1"/>
        <end position="18"/>
    </location>
</feature>
<feature type="compositionally biased region" description="Basic and acidic residues" evidence="1">
    <location>
        <begin position="19"/>
        <end position="39"/>
    </location>
</feature>
<evidence type="ECO:0000259" key="2">
    <source>
        <dbReference type="Pfam" id="PF16064"/>
    </source>
</evidence>
<dbReference type="Proteomes" id="UP000478052">
    <property type="component" value="Unassembled WGS sequence"/>
</dbReference>
<dbReference type="EMBL" id="VUJU01006496">
    <property type="protein sequence ID" value="KAF0748396.1"/>
    <property type="molecule type" value="Genomic_DNA"/>
</dbReference>
<dbReference type="OrthoDB" id="6595630at2759"/>
<organism evidence="3 4">
    <name type="scientific">Aphis craccivora</name>
    <name type="common">Cowpea aphid</name>
    <dbReference type="NCBI Taxonomy" id="307492"/>
    <lineage>
        <taxon>Eukaryota</taxon>
        <taxon>Metazoa</taxon>
        <taxon>Ecdysozoa</taxon>
        <taxon>Arthropoda</taxon>
        <taxon>Hexapoda</taxon>
        <taxon>Insecta</taxon>
        <taxon>Pterygota</taxon>
        <taxon>Neoptera</taxon>
        <taxon>Paraneoptera</taxon>
        <taxon>Hemiptera</taxon>
        <taxon>Sternorrhyncha</taxon>
        <taxon>Aphidomorpha</taxon>
        <taxon>Aphidoidea</taxon>
        <taxon>Aphididae</taxon>
        <taxon>Aphidini</taxon>
        <taxon>Aphis</taxon>
        <taxon>Aphis</taxon>
    </lineage>
</organism>
<dbReference type="PANTHER" id="PTHR33053">
    <property type="entry name" value="PROTEIN, PUTATIVE-RELATED"/>
    <property type="match status" value="1"/>
</dbReference>
<evidence type="ECO:0000256" key="1">
    <source>
        <dbReference type="SAM" id="MobiDB-lite"/>
    </source>
</evidence>
<proteinExistence type="predicted"/>
<feature type="region of interest" description="Disordered" evidence="1">
    <location>
        <begin position="1"/>
        <end position="40"/>
    </location>
</feature>
<dbReference type="Pfam" id="PF16064">
    <property type="entry name" value="DUF4806"/>
    <property type="match status" value="1"/>
</dbReference>
<accession>A0A6G0Y2X1</accession>
<keyword evidence="4" id="KW-1185">Reference proteome</keyword>
<evidence type="ECO:0000313" key="4">
    <source>
        <dbReference type="Proteomes" id="UP000478052"/>
    </source>
</evidence>
<dbReference type="PANTHER" id="PTHR33053:SF9">
    <property type="entry name" value="AGAP000105-PA"/>
    <property type="match status" value="1"/>
</dbReference>
<sequence>MPRKREHFKNLSKRSQRRRINEDCHKFNEAPESHDESEKPMTNLLNNAKCFNRGSNSINVSSIDFEALPSEECKKSSDEILSDEVEFILSNLTSDSECSSAESTFSDVPLIIDANSEQPQESPYVLQKFLQRWSIQHNVTHNCLSDLLRGLKDTVPGLTSALPSDARTLLKTLKTKFCSKIVSPGKYIHIGLEKQLKRIISGPFQDSIHSFKLIINIDGIPIFKSSNIQVIPILFGILSDINELQNKVFPIGLYCGKGKPHDMDSYLEEFVNEVNNLSEKGILHQSGKTIPVKVVAFCCDAPAKADILGIKSFSGYNSCTRCVVKGETSNNRRIFTDLDCVLRTNEDFHNWSDTEFRKTKTLLTKIPGLHFNNSFVLDIMHLVYLGVTRTMILTWSTGNIPHKLSSKLCLRLSSLLVEYRSCVPIEINRKPRELKLLLRWKATEFRTFLLYLGPVVLKCVLTSKKYENFRTLHFAVTILLSPKMCKDSEMRNYARLLLQRFVEDFILLYSKDFITHNFHGLIHLVDDSDYYSGITSNFTLETISAFQFENYLQKIKSMVRGYNKPAEQICNRLGECFLLENYFETPRQSSLPKISHIHCDGPLLSDCCGPQYKIHMFHHFQLRITKPDNCCGLKNGDIIMVHNFAYSKSLKTEVVIGKKFVSQEDYYSVPCNSSSLGIYVVQHFSTLKMWPFQIIRNNVVTYYDVVPNKWIVNDKHCLYPVARVSTIKKLAKENTDCKDDWEVFNMVIIEKDISDYERGYKMMIKANKKQSESNLDSEFEIRGKGCRKKTTSSKQLFGISSSDEDNDDPRPLTSSIENLGLQARLPVNIERQFPTPPPVLLKSATKRTFNSISTLSPSTSSSRAVMSTLVEGDKSSKPVCPLIGTRYSKNEHRCSSSDLCFISADLMKLRNTVSYIKHHLIDNKDTTDDKKTVVVSNYEMDNIFPIKSEDGLNMLENKLEDIEYFHKLVSTIAFTIGGIKSLSKMTTSTMRIMFSDEFIADYSWKGQKKKKFNSQSAIQHKFPTTTKAVSSLTTSPIDEDPATCSDQPI</sequence>